<reference evidence="3" key="1">
    <citation type="submission" date="2016-11" db="UniProtKB">
        <authorList>
            <consortium name="WormBaseParasite"/>
        </authorList>
    </citation>
    <scope>IDENTIFICATION</scope>
</reference>
<organism evidence="2 3">
    <name type="scientific">Steinernema glaseri</name>
    <dbReference type="NCBI Taxonomy" id="37863"/>
    <lineage>
        <taxon>Eukaryota</taxon>
        <taxon>Metazoa</taxon>
        <taxon>Ecdysozoa</taxon>
        <taxon>Nematoda</taxon>
        <taxon>Chromadorea</taxon>
        <taxon>Rhabditida</taxon>
        <taxon>Tylenchina</taxon>
        <taxon>Panagrolaimomorpha</taxon>
        <taxon>Strongyloidoidea</taxon>
        <taxon>Steinernematidae</taxon>
        <taxon>Steinernema</taxon>
    </lineage>
</organism>
<sequence>MFNGIYELLFGASVAEDDVPKENDGVPLAGKSADGWFLVDRCVHEKQQELKPKEKIAPQPSEEALKRAAEKAQALAEKKRIHEIESLLFEEPPVEEPTHRVGAEPILVKHRAPMKLTQPKMKRSKKSGKLSSNRSNDRKCNNIN</sequence>
<dbReference type="AlphaFoldDB" id="A0A1I7YRN0"/>
<accession>A0A1I7YRN0</accession>
<evidence type="ECO:0000256" key="1">
    <source>
        <dbReference type="SAM" id="MobiDB-lite"/>
    </source>
</evidence>
<feature type="region of interest" description="Disordered" evidence="1">
    <location>
        <begin position="94"/>
        <end position="144"/>
    </location>
</feature>
<feature type="region of interest" description="Disordered" evidence="1">
    <location>
        <begin position="49"/>
        <end position="70"/>
    </location>
</feature>
<proteinExistence type="predicted"/>
<feature type="compositionally biased region" description="Basic and acidic residues" evidence="1">
    <location>
        <begin position="135"/>
        <end position="144"/>
    </location>
</feature>
<protein>
    <submittedName>
        <fullName evidence="3">Ovule protein</fullName>
    </submittedName>
</protein>
<evidence type="ECO:0000313" key="3">
    <source>
        <dbReference type="WBParaSite" id="L893_g19011.t1"/>
    </source>
</evidence>
<dbReference type="Proteomes" id="UP000095287">
    <property type="component" value="Unplaced"/>
</dbReference>
<evidence type="ECO:0000313" key="2">
    <source>
        <dbReference type="Proteomes" id="UP000095287"/>
    </source>
</evidence>
<keyword evidence="2" id="KW-1185">Reference proteome</keyword>
<name>A0A1I7YRN0_9BILA</name>
<dbReference type="WBParaSite" id="L893_g19011.t1">
    <property type="protein sequence ID" value="L893_g19011.t1"/>
    <property type="gene ID" value="L893_g19011"/>
</dbReference>